<evidence type="ECO:0000313" key="3">
    <source>
        <dbReference type="Proteomes" id="UP000807353"/>
    </source>
</evidence>
<sequence>MRPIGYEREHRATIRDFDIKTGNLVLIRNSEVEMSLNSKMKPRYNGPMIVLRRNRGGAYILCEMDGSVWQNKVAAFRLVPYYARTSVTLPDNLQELIDISARTLNSLADSNNTGEMELYKGRDWNFDGIRLNSGHDPPDEPESQVLSSSEEEIDNDDSSEDDPPQLRSSNIRKNTFGSRASKVSLECPRESQGSQSCKLP</sequence>
<protein>
    <submittedName>
        <fullName evidence="2">Uncharacterized protein</fullName>
    </submittedName>
</protein>
<feature type="compositionally biased region" description="Polar residues" evidence="1">
    <location>
        <begin position="166"/>
        <end position="178"/>
    </location>
</feature>
<dbReference type="AlphaFoldDB" id="A0A9P5XRB5"/>
<gene>
    <name evidence="2" type="ORF">BDZ94DRAFT_1178137</name>
</gene>
<evidence type="ECO:0000313" key="2">
    <source>
        <dbReference type="EMBL" id="KAF9456242.1"/>
    </source>
</evidence>
<proteinExistence type="predicted"/>
<feature type="compositionally biased region" description="Acidic residues" evidence="1">
    <location>
        <begin position="149"/>
        <end position="163"/>
    </location>
</feature>
<accession>A0A9P5XRB5</accession>
<keyword evidence="3" id="KW-1185">Reference proteome</keyword>
<comment type="caution">
    <text evidence="2">The sequence shown here is derived from an EMBL/GenBank/DDBJ whole genome shotgun (WGS) entry which is preliminary data.</text>
</comment>
<dbReference type="Proteomes" id="UP000807353">
    <property type="component" value="Unassembled WGS sequence"/>
</dbReference>
<feature type="region of interest" description="Disordered" evidence="1">
    <location>
        <begin position="129"/>
        <end position="200"/>
    </location>
</feature>
<organism evidence="2 3">
    <name type="scientific">Collybia nuda</name>
    <dbReference type="NCBI Taxonomy" id="64659"/>
    <lineage>
        <taxon>Eukaryota</taxon>
        <taxon>Fungi</taxon>
        <taxon>Dikarya</taxon>
        <taxon>Basidiomycota</taxon>
        <taxon>Agaricomycotina</taxon>
        <taxon>Agaricomycetes</taxon>
        <taxon>Agaricomycetidae</taxon>
        <taxon>Agaricales</taxon>
        <taxon>Tricholomatineae</taxon>
        <taxon>Clitocybaceae</taxon>
        <taxon>Collybia</taxon>
    </lineage>
</organism>
<reference evidence="2" key="1">
    <citation type="submission" date="2020-11" db="EMBL/GenBank/DDBJ databases">
        <authorList>
            <consortium name="DOE Joint Genome Institute"/>
            <person name="Ahrendt S."/>
            <person name="Riley R."/>
            <person name="Andreopoulos W."/>
            <person name="Labutti K."/>
            <person name="Pangilinan J."/>
            <person name="Ruiz-Duenas F.J."/>
            <person name="Barrasa J.M."/>
            <person name="Sanchez-Garcia M."/>
            <person name="Camarero S."/>
            <person name="Miyauchi S."/>
            <person name="Serrano A."/>
            <person name="Linde D."/>
            <person name="Babiker R."/>
            <person name="Drula E."/>
            <person name="Ayuso-Fernandez I."/>
            <person name="Pacheco R."/>
            <person name="Padilla G."/>
            <person name="Ferreira P."/>
            <person name="Barriuso J."/>
            <person name="Kellner H."/>
            <person name="Castanera R."/>
            <person name="Alfaro M."/>
            <person name="Ramirez L."/>
            <person name="Pisabarro A.G."/>
            <person name="Kuo A."/>
            <person name="Tritt A."/>
            <person name="Lipzen A."/>
            <person name="He G."/>
            <person name="Yan M."/>
            <person name="Ng V."/>
            <person name="Cullen D."/>
            <person name="Martin F."/>
            <person name="Rosso M.-N."/>
            <person name="Henrissat B."/>
            <person name="Hibbett D."/>
            <person name="Martinez A.T."/>
            <person name="Grigoriev I.V."/>
        </authorList>
    </citation>
    <scope>NUCLEOTIDE SEQUENCE</scope>
    <source>
        <strain evidence="2">CBS 247.69</strain>
    </source>
</reference>
<feature type="compositionally biased region" description="Polar residues" evidence="1">
    <location>
        <begin position="191"/>
        <end position="200"/>
    </location>
</feature>
<dbReference type="OrthoDB" id="8023605at2759"/>
<evidence type="ECO:0000256" key="1">
    <source>
        <dbReference type="SAM" id="MobiDB-lite"/>
    </source>
</evidence>
<dbReference type="EMBL" id="MU150443">
    <property type="protein sequence ID" value="KAF9456242.1"/>
    <property type="molecule type" value="Genomic_DNA"/>
</dbReference>
<name>A0A9P5XRB5_9AGAR</name>